<sequence>MVHSRRATGRVPKLGQQKSRQSSGKANAIGYQKRLSQKAKAGLTSRSIDDVYEYQPVKSRRANVRLDLDRDEAREYGIGPGGEIGDNVDREGLRAKLFGEVEDDEKVASEDDEEIDSDGAFEESDEDRFAGFFSSKKNKQKPSKKPNKKVRFAEVDLNEDSDEDDNMKVTEDKDESDEDDEEIEGEEDEFISLLDVLDGKGEIDMGDEDMPDQPLPHKSKSMTSSNSDGGEDRQPEDPSDEEDEDEDEEDEDAESEDDQLNFAPSEDDEDEPDEALQELETFITSLDPSDKKRKTPSDSDATTPREDGPKRKKRQVIKERTEAGTENEFRAQSAGSKLKLEDLLASLPSNPSLQFLKKSTKDLTSTSAKSGKKLSAPLPHRTQERIDREAAYEQTKGEVNKWKETMKQIRDAEHLSFPLQDQKTGMGRVSNLELTAKFKPTTELETSIDALLKSANLRDESSVTKTETHILQSNNLTLEEVAERRAELRKMRSLMFRAELKARRMNKIKSKTYRRLKRKEKESLAEKLRDADGDDSEEGEEERLKREVERARERATLKHKHTGKWAKQMKAKGGTLDENERKEMEEMLVRGEKLRRKIKGVGSDESSNDEDESDEDGEVDEERIKQSAFDEIQKVNEKDAQLEASLATNGSNSVFNMKFMRNAMAREKAAADKIADDFVKEMAGIDQGASDGGEDASEDNKGGLDGVTQDPSTGVVSQRMGGRVMLHPGAKPVAPRLLGSFASASDTSSVTLKSTDLLSPPPNPSTSHGQPFAMEVTPTPTLSTPSSPVLLRPFAEELNPWLTRPEAIEASSKAARKNEIIVDKDSKAADKSKNKLKKVTRKLEVEKAKAKDDAKLEIDKDKVLVAESRENKVMVNGEREDKGKGKAKAPTPVANTVQQDIGGDEDDSDVNSEVEEQETALEARKSGRLPKAFEQRDLVAQAFAGDNVVEQFEEAKRLEIEADAPKEVDTTLPGWGSWGGKGIRKAPPKPSLIKKIAGINPTARADHNKAHVIISERRDKKASKYLVKDLPFPYTSRAQFERSMERPLGIEWNTRVGFQRGTLPKVVTKPGTVITPLKKHHS</sequence>
<feature type="compositionally biased region" description="Acidic residues" evidence="4">
    <location>
        <begin position="156"/>
        <end position="165"/>
    </location>
</feature>
<feature type="compositionally biased region" description="Basic and acidic residues" evidence="4">
    <location>
        <begin position="316"/>
        <end position="329"/>
    </location>
</feature>
<keyword evidence="2" id="KW-0597">Phosphoprotein</keyword>
<gene>
    <name evidence="5" type="ORF">AMATHDRAFT_181790</name>
</gene>
<feature type="region of interest" description="Disordered" evidence="4">
    <location>
        <begin position="349"/>
        <end position="380"/>
    </location>
</feature>
<feature type="compositionally biased region" description="Basic and acidic residues" evidence="4">
    <location>
        <begin position="870"/>
        <end position="884"/>
    </location>
</feature>
<dbReference type="PANTHER" id="PTHR14150:SF12">
    <property type="entry name" value="U3 SMALL NUCLEOLAR RNA-ASSOCIATED PROTEIN 14 HOMOLOG A"/>
    <property type="match status" value="1"/>
</dbReference>
<feature type="compositionally biased region" description="Basic and acidic residues" evidence="4">
    <location>
        <begin position="578"/>
        <end position="592"/>
    </location>
</feature>
<comment type="subcellular location">
    <subcellularLocation>
        <location evidence="1">Nucleus</location>
        <location evidence="1">Nucleolus</location>
    </subcellularLocation>
</comment>
<feature type="compositionally biased region" description="Acidic residues" evidence="4">
    <location>
        <begin position="902"/>
        <end position="919"/>
    </location>
</feature>
<reference evidence="5 6" key="1">
    <citation type="submission" date="2014-02" db="EMBL/GenBank/DDBJ databases">
        <title>Transposable element dynamics among asymbiotic and ectomycorrhizal Amanita fungi.</title>
        <authorList>
            <consortium name="DOE Joint Genome Institute"/>
            <person name="Hess J."/>
            <person name="Skrede I."/>
            <person name="Wolfe B."/>
            <person name="LaButti K."/>
            <person name="Ohm R.A."/>
            <person name="Grigoriev I.V."/>
            <person name="Pringle A."/>
        </authorList>
    </citation>
    <scope>NUCLEOTIDE SEQUENCE [LARGE SCALE GENOMIC DNA]</scope>
    <source>
        <strain evidence="5 6">SKay4041</strain>
    </source>
</reference>
<dbReference type="AlphaFoldDB" id="A0A2A9NH53"/>
<protein>
    <submittedName>
        <fullName evidence="5">Uncharacterized protein</fullName>
    </submittedName>
</protein>
<dbReference type="EMBL" id="KZ302103">
    <property type="protein sequence ID" value="PFH47591.1"/>
    <property type="molecule type" value="Genomic_DNA"/>
</dbReference>
<keyword evidence="6" id="KW-1185">Reference proteome</keyword>
<feature type="compositionally biased region" description="Basic residues" evidence="4">
    <location>
        <begin position="557"/>
        <end position="570"/>
    </location>
</feature>
<name>A0A2A9NH53_9AGAR</name>
<feature type="region of interest" description="Disordered" evidence="4">
    <location>
        <begin position="749"/>
        <end position="787"/>
    </location>
</feature>
<dbReference type="OrthoDB" id="277439at2759"/>
<evidence type="ECO:0000256" key="2">
    <source>
        <dbReference type="ARBA" id="ARBA00022553"/>
    </source>
</evidence>
<feature type="compositionally biased region" description="Basic and acidic residues" evidence="4">
    <location>
        <begin position="921"/>
        <end position="931"/>
    </location>
</feature>
<feature type="compositionally biased region" description="Acidic residues" evidence="4">
    <location>
        <begin position="532"/>
        <end position="541"/>
    </location>
</feature>
<feature type="region of interest" description="Disordered" evidence="4">
    <location>
        <begin position="1"/>
        <end position="31"/>
    </location>
</feature>
<dbReference type="STRING" id="703135.A0A2A9NH53"/>
<feature type="region of interest" description="Disordered" evidence="4">
    <location>
        <begin position="101"/>
        <end position="334"/>
    </location>
</feature>
<feature type="compositionally biased region" description="Basic and acidic residues" evidence="4">
    <location>
        <begin position="542"/>
        <end position="556"/>
    </location>
</feature>
<organism evidence="5 6">
    <name type="scientific">Amanita thiersii Skay4041</name>
    <dbReference type="NCBI Taxonomy" id="703135"/>
    <lineage>
        <taxon>Eukaryota</taxon>
        <taxon>Fungi</taxon>
        <taxon>Dikarya</taxon>
        <taxon>Basidiomycota</taxon>
        <taxon>Agaricomycotina</taxon>
        <taxon>Agaricomycetes</taxon>
        <taxon>Agaricomycetidae</taxon>
        <taxon>Agaricales</taxon>
        <taxon>Pluteineae</taxon>
        <taxon>Amanitaceae</taxon>
        <taxon>Amanita</taxon>
    </lineage>
</organism>
<feature type="region of interest" description="Disordered" evidence="4">
    <location>
        <begin position="870"/>
        <end position="931"/>
    </location>
</feature>
<feature type="compositionally biased region" description="Low complexity" evidence="4">
    <location>
        <begin position="776"/>
        <end position="787"/>
    </location>
</feature>
<dbReference type="Proteomes" id="UP000242287">
    <property type="component" value="Unassembled WGS sequence"/>
</dbReference>
<accession>A0A2A9NH53</accession>
<evidence type="ECO:0000313" key="5">
    <source>
        <dbReference type="EMBL" id="PFH47591.1"/>
    </source>
</evidence>
<dbReference type="Pfam" id="PF04615">
    <property type="entry name" value="Utp14"/>
    <property type="match status" value="1"/>
</dbReference>
<dbReference type="InterPro" id="IPR006709">
    <property type="entry name" value="SSU_processome_Utp14"/>
</dbReference>
<dbReference type="PANTHER" id="PTHR14150">
    <property type="entry name" value="U3 SMALL NUCLEOLAR RNA-ASSOCIATED PROTEIN 14"/>
    <property type="match status" value="1"/>
</dbReference>
<feature type="compositionally biased region" description="Acidic residues" evidence="4">
    <location>
        <begin position="101"/>
        <end position="126"/>
    </location>
</feature>
<proteinExistence type="predicted"/>
<feature type="compositionally biased region" description="Acidic residues" evidence="4">
    <location>
        <begin position="606"/>
        <end position="621"/>
    </location>
</feature>
<feature type="region of interest" description="Disordered" evidence="4">
    <location>
        <begin position="685"/>
        <end position="716"/>
    </location>
</feature>
<dbReference type="GO" id="GO:0032040">
    <property type="term" value="C:small-subunit processome"/>
    <property type="evidence" value="ECO:0007669"/>
    <property type="project" value="InterPro"/>
</dbReference>
<keyword evidence="3" id="KW-0539">Nucleus</keyword>
<feature type="compositionally biased region" description="Basic and acidic residues" evidence="4">
    <location>
        <begin position="519"/>
        <end position="531"/>
    </location>
</feature>
<feature type="compositionally biased region" description="Polar residues" evidence="4">
    <location>
        <begin position="16"/>
        <end position="25"/>
    </location>
</feature>
<feature type="compositionally biased region" description="Acidic residues" evidence="4">
    <location>
        <begin position="172"/>
        <end position="190"/>
    </location>
</feature>
<dbReference type="GO" id="GO:0006364">
    <property type="term" value="P:rRNA processing"/>
    <property type="evidence" value="ECO:0007669"/>
    <property type="project" value="InterPro"/>
</dbReference>
<evidence type="ECO:0000256" key="3">
    <source>
        <dbReference type="ARBA" id="ARBA00023242"/>
    </source>
</evidence>
<evidence type="ECO:0000313" key="6">
    <source>
        <dbReference type="Proteomes" id="UP000242287"/>
    </source>
</evidence>
<feature type="compositionally biased region" description="Basic residues" evidence="4">
    <location>
        <begin position="136"/>
        <end position="150"/>
    </location>
</feature>
<feature type="compositionally biased region" description="Acidic residues" evidence="4">
    <location>
        <begin position="237"/>
        <end position="277"/>
    </location>
</feature>
<evidence type="ECO:0000256" key="4">
    <source>
        <dbReference type="SAM" id="MobiDB-lite"/>
    </source>
</evidence>
<evidence type="ECO:0000256" key="1">
    <source>
        <dbReference type="ARBA" id="ARBA00004604"/>
    </source>
</evidence>
<feature type="region of interest" description="Disordered" evidence="4">
    <location>
        <begin position="513"/>
        <end position="636"/>
    </location>
</feature>